<evidence type="ECO:0000256" key="9">
    <source>
        <dbReference type="ARBA" id="ARBA00023136"/>
    </source>
</evidence>
<keyword evidence="10" id="KW-0961">Cell wall biogenesis/degradation</keyword>
<keyword evidence="3" id="KW-0328">Glycosyltransferase</keyword>
<dbReference type="InterPro" id="IPR001264">
    <property type="entry name" value="Glyco_trans_51"/>
</dbReference>
<feature type="transmembrane region" description="Helical" evidence="11">
    <location>
        <begin position="9"/>
        <end position="29"/>
    </location>
</feature>
<organism evidence="13 14">
    <name type="scientific">Flavobacterium aureirubrum</name>
    <dbReference type="NCBI Taxonomy" id="3133147"/>
    <lineage>
        <taxon>Bacteria</taxon>
        <taxon>Pseudomonadati</taxon>
        <taxon>Bacteroidota</taxon>
        <taxon>Flavobacteriia</taxon>
        <taxon>Flavobacteriales</taxon>
        <taxon>Flavobacteriaceae</taxon>
        <taxon>Flavobacterium</taxon>
    </lineage>
</organism>
<protein>
    <submittedName>
        <fullName evidence="13">Biosynthetic peptidoglycan transglycosylase</fullName>
    </submittedName>
</protein>
<keyword evidence="2" id="KW-0997">Cell inner membrane</keyword>
<dbReference type="EMBL" id="JBCGDO010000006">
    <property type="protein sequence ID" value="MEM0542308.1"/>
    <property type="molecule type" value="Genomic_DNA"/>
</dbReference>
<dbReference type="PANTHER" id="PTHR30400">
    <property type="entry name" value="MONOFUNCTIONAL BIOSYNTHETIC PEPTIDOGLYCAN TRANSGLYCOSYLASE"/>
    <property type="match status" value="1"/>
</dbReference>
<keyword evidence="1" id="KW-1003">Cell membrane</keyword>
<name>A0ABU9N450_9FLAO</name>
<evidence type="ECO:0000256" key="2">
    <source>
        <dbReference type="ARBA" id="ARBA00022519"/>
    </source>
</evidence>
<keyword evidence="14" id="KW-1185">Reference proteome</keyword>
<comment type="caution">
    <text evidence="13">The sequence shown here is derived from an EMBL/GenBank/DDBJ whole genome shotgun (WGS) entry which is preliminary data.</text>
</comment>
<evidence type="ECO:0000256" key="7">
    <source>
        <dbReference type="ARBA" id="ARBA00022984"/>
    </source>
</evidence>
<evidence type="ECO:0000256" key="6">
    <source>
        <dbReference type="ARBA" id="ARBA00022960"/>
    </source>
</evidence>
<dbReference type="PANTHER" id="PTHR30400:SF0">
    <property type="entry name" value="BIOSYNTHETIC PEPTIDOGLYCAN TRANSGLYCOSYLASE"/>
    <property type="match status" value="1"/>
</dbReference>
<feature type="domain" description="Glycosyl transferase family 51" evidence="12">
    <location>
        <begin position="431"/>
        <end position="582"/>
    </location>
</feature>
<keyword evidence="9 11" id="KW-0472">Membrane</keyword>
<evidence type="ECO:0000256" key="4">
    <source>
        <dbReference type="ARBA" id="ARBA00022679"/>
    </source>
</evidence>
<dbReference type="Proteomes" id="UP001460072">
    <property type="component" value="Unassembled WGS sequence"/>
</dbReference>
<proteinExistence type="predicted"/>
<dbReference type="SUPFAM" id="SSF53955">
    <property type="entry name" value="Lysozyme-like"/>
    <property type="match status" value="1"/>
</dbReference>
<dbReference type="InterPro" id="IPR011812">
    <property type="entry name" value="Pep_trsgly"/>
</dbReference>
<accession>A0ABU9N450</accession>
<dbReference type="Gene3D" id="1.10.3810.10">
    <property type="entry name" value="Biosynthetic peptidoglycan transglycosylase-like"/>
    <property type="match status" value="1"/>
</dbReference>
<gene>
    <name evidence="13" type="ORF">WFZ85_06745</name>
</gene>
<evidence type="ECO:0000259" key="12">
    <source>
        <dbReference type="Pfam" id="PF00912"/>
    </source>
</evidence>
<keyword evidence="6" id="KW-0133">Cell shape</keyword>
<evidence type="ECO:0000256" key="5">
    <source>
        <dbReference type="ARBA" id="ARBA00022692"/>
    </source>
</evidence>
<dbReference type="RefSeq" id="WP_342695527.1">
    <property type="nucleotide sequence ID" value="NZ_JBCGDO010000006.1"/>
</dbReference>
<keyword evidence="7" id="KW-0573">Peptidoglycan synthesis</keyword>
<dbReference type="InterPro" id="IPR023346">
    <property type="entry name" value="Lysozyme-like_dom_sf"/>
</dbReference>
<dbReference type="InterPro" id="IPR036950">
    <property type="entry name" value="PBP_transglycosylase"/>
</dbReference>
<evidence type="ECO:0000313" key="14">
    <source>
        <dbReference type="Proteomes" id="UP001460072"/>
    </source>
</evidence>
<dbReference type="Pfam" id="PF00912">
    <property type="entry name" value="Transgly"/>
    <property type="match status" value="1"/>
</dbReference>
<evidence type="ECO:0000256" key="3">
    <source>
        <dbReference type="ARBA" id="ARBA00022676"/>
    </source>
</evidence>
<reference evidence="13 14" key="1">
    <citation type="submission" date="2024-03" db="EMBL/GenBank/DDBJ databases">
        <title>Two novel species of the genus Flavobacterium exhibiting potentially degradation of complex polysaccharides.</title>
        <authorList>
            <person name="Lian X."/>
        </authorList>
    </citation>
    <scope>NUCLEOTIDE SEQUENCE [LARGE SCALE GENOMIC DNA]</scope>
    <source>
        <strain evidence="14">j3</strain>
    </source>
</reference>
<evidence type="ECO:0000256" key="10">
    <source>
        <dbReference type="ARBA" id="ARBA00023316"/>
    </source>
</evidence>
<evidence type="ECO:0000256" key="11">
    <source>
        <dbReference type="SAM" id="Phobius"/>
    </source>
</evidence>
<keyword evidence="5 11" id="KW-0812">Transmembrane</keyword>
<evidence type="ECO:0000313" key="13">
    <source>
        <dbReference type="EMBL" id="MEM0542308.1"/>
    </source>
</evidence>
<keyword evidence="4" id="KW-0808">Transferase</keyword>
<keyword evidence="8 11" id="KW-1133">Transmembrane helix</keyword>
<evidence type="ECO:0000256" key="1">
    <source>
        <dbReference type="ARBA" id="ARBA00022475"/>
    </source>
</evidence>
<evidence type="ECO:0000256" key="8">
    <source>
        <dbReference type="ARBA" id="ARBA00022989"/>
    </source>
</evidence>
<sequence>MKLQRKKVLLVLKIVGVLLLLGIILLFAFRNTILEKVIHRIDAKMEREYQCHFSIERAEFHGLTDLEFHDITLVPKQADTLVRIDELKTSVNFWKLLLGDIQLGKLEINKGYIQLVKTKNGSNFDAFLRSKKEKKDNDEVNYAKLLNRISSQLLNLVPTDMHVKGFAIKIDDKGNKVVFDFNQLVLAEKKLHTIIQVTSDNFSQQWCINGFADPRDRKADLQFSNPKSDTIRIPYLDKKFNLKSGFKAIHFNLENLSMNSGELYIDGYSSIENLIVNHPKIANKDVIIKKARFDYRWVIGSRFMALDSTSTVQLNNIKCHPYISYTNETDKVYALQLKIPKMKAQDFIVSLPTGLFHHFEGMEAKGNFSYSLNFEYNNHKPNALIFESKLDPEGLKITKYGEADLNKINREFTYRAVDKGIAQRPIILGPSNPNYTPLNAISPYLQKCVLTSEDPSFFNHRGFINEAFKQSIAKNIRTQKFSRGASTISMQLVKNAFLTREKTLSRKLEEILLVYILENNRISSKERMLEVYFNIIEWGPNVYGIGEASQFYFQKSPADLNLNECLFLATIIPKPKGFMFRFDSEQKLKPFAKQQNEFLTRLMLRRQLLSETDTIGQNVPAKILGPAQLYLKQKPTDTIENDSTSIDEFEF</sequence>